<dbReference type="Proteomes" id="UP000008466">
    <property type="component" value="Chromosome"/>
</dbReference>
<dbReference type="HOGENOM" id="CLU_2467402_0_0_12"/>
<reference evidence="3" key="1">
    <citation type="submission" date="2011-02" db="EMBL/GenBank/DDBJ databases">
        <title>Complete sequence of Spirochaeta sp. Buddy.</title>
        <authorList>
            <person name="Lucas S."/>
            <person name="Copeland A."/>
            <person name="Lapidus A."/>
            <person name="Cheng J.-F."/>
            <person name="Goodwin L."/>
            <person name="Pitluck S."/>
            <person name="Zeytun A."/>
            <person name="Detter J.C."/>
            <person name="Han C."/>
            <person name="Tapia R."/>
            <person name="Land M."/>
            <person name="Hauser L."/>
            <person name="Kyrpides N."/>
            <person name="Ivanova N."/>
            <person name="Mikhailova N."/>
            <person name="Pagani I."/>
            <person name="Ritalahti K.M."/>
            <person name="Loeffler F.E."/>
            <person name="Woyke T."/>
        </authorList>
    </citation>
    <scope>NUCLEOTIDE SEQUENCE [LARGE SCALE GENOMIC DNA]</scope>
    <source>
        <strain evidence="3">ATCC BAA-1886 / DSM 22777 / Buddy</strain>
    </source>
</reference>
<feature type="region of interest" description="Disordered" evidence="1">
    <location>
        <begin position="1"/>
        <end position="27"/>
    </location>
</feature>
<keyword evidence="3" id="KW-1185">Reference proteome</keyword>
<evidence type="ECO:0000256" key="1">
    <source>
        <dbReference type="SAM" id="MobiDB-lite"/>
    </source>
</evidence>
<dbReference type="AlphaFoldDB" id="F0RSQ2"/>
<feature type="compositionally biased region" description="Polar residues" evidence="1">
    <location>
        <begin position="7"/>
        <end position="22"/>
    </location>
</feature>
<gene>
    <name evidence="2" type="ordered locus">SpiBuddy_2339</name>
</gene>
<name>F0RSQ2_SPHGB</name>
<protein>
    <submittedName>
        <fullName evidence="2">Uncharacterized protein</fullName>
    </submittedName>
</protein>
<dbReference type="STRING" id="158189.SpiBuddy_2339"/>
<sequence>MYMKKTSLLNSKNIHSQTSTIENPHDPTSAEIADFYLTREFGEVDADTRYPVRNLLSAILRILVSKHCNQQQDTRSFNSLLFSVLQNA</sequence>
<organism evidence="2 3">
    <name type="scientific">Sphaerochaeta globosa (strain ATCC BAA-1886 / DSM 22777 / Buddy)</name>
    <name type="common">Spirochaeta sp. (strain Buddy)</name>
    <dbReference type="NCBI Taxonomy" id="158189"/>
    <lineage>
        <taxon>Bacteria</taxon>
        <taxon>Pseudomonadati</taxon>
        <taxon>Spirochaetota</taxon>
        <taxon>Spirochaetia</taxon>
        <taxon>Spirochaetales</taxon>
        <taxon>Sphaerochaetaceae</taxon>
        <taxon>Sphaerochaeta</taxon>
    </lineage>
</organism>
<dbReference type="KEGG" id="sbu:SpiBuddy_2339"/>
<evidence type="ECO:0000313" key="2">
    <source>
        <dbReference type="EMBL" id="ADY14156.1"/>
    </source>
</evidence>
<evidence type="ECO:0000313" key="3">
    <source>
        <dbReference type="Proteomes" id="UP000008466"/>
    </source>
</evidence>
<accession>F0RSQ2</accession>
<dbReference type="EMBL" id="CP002541">
    <property type="protein sequence ID" value="ADY14156.1"/>
    <property type="molecule type" value="Genomic_DNA"/>
</dbReference>
<proteinExistence type="predicted"/>